<comment type="caution">
    <text evidence="5">The sequence shown here is derived from an EMBL/GenBank/DDBJ whole genome shotgun (WGS) entry which is preliminary data.</text>
</comment>
<dbReference type="Gene3D" id="3.90.1420.10">
    <property type="entry name" value="Rubisco LSMT, substrate-binding domain"/>
    <property type="match status" value="1"/>
</dbReference>
<name>A0ABR2YN51_9CHLO</name>
<dbReference type="Pfam" id="PF09273">
    <property type="entry name" value="Rubis-subs-bind"/>
    <property type="match status" value="1"/>
</dbReference>
<keyword evidence="6" id="KW-1185">Reference proteome</keyword>
<dbReference type="EMBL" id="JALJOT010000008">
    <property type="protein sequence ID" value="KAK9908367.1"/>
    <property type="molecule type" value="Genomic_DNA"/>
</dbReference>
<dbReference type="Pfam" id="PF00856">
    <property type="entry name" value="SET"/>
    <property type="match status" value="1"/>
</dbReference>
<keyword evidence="3" id="KW-0949">S-adenosyl-L-methionine</keyword>
<accession>A0ABR2YN51</accession>
<proteinExistence type="predicted"/>
<protein>
    <recommendedName>
        <fullName evidence="4">SET domain-containing protein</fullName>
    </recommendedName>
</protein>
<dbReference type="SUPFAM" id="SSF81822">
    <property type="entry name" value="RuBisCo LSMT C-terminal, substrate-binding domain"/>
    <property type="match status" value="1"/>
</dbReference>
<dbReference type="PANTHER" id="PTHR13271:SF91">
    <property type="entry name" value="PROTEIN SET DOMAIN GROUP 40"/>
    <property type="match status" value="1"/>
</dbReference>
<evidence type="ECO:0000313" key="6">
    <source>
        <dbReference type="Proteomes" id="UP001491310"/>
    </source>
</evidence>
<dbReference type="PANTHER" id="PTHR13271">
    <property type="entry name" value="UNCHARACTERIZED PUTATIVE METHYLTRANSFERASE"/>
    <property type="match status" value="1"/>
</dbReference>
<dbReference type="SUPFAM" id="SSF82199">
    <property type="entry name" value="SET domain"/>
    <property type="match status" value="1"/>
</dbReference>
<evidence type="ECO:0000256" key="2">
    <source>
        <dbReference type="ARBA" id="ARBA00022679"/>
    </source>
</evidence>
<feature type="domain" description="SET" evidence="4">
    <location>
        <begin position="13"/>
        <end position="256"/>
    </location>
</feature>
<gene>
    <name evidence="5" type="ORF">WJX75_006775</name>
</gene>
<dbReference type="InterPro" id="IPR015353">
    <property type="entry name" value="Rubisco_LSMT_subst-bd"/>
</dbReference>
<evidence type="ECO:0000313" key="5">
    <source>
        <dbReference type="EMBL" id="KAK9908367.1"/>
    </source>
</evidence>
<dbReference type="Proteomes" id="UP001491310">
    <property type="component" value="Unassembled WGS sequence"/>
</dbReference>
<reference evidence="5 6" key="1">
    <citation type="journal article" date="2024" name="Nat. Commun.">
        <title>Phylogenomics reveals the evolutionary origins of lichenization in chlorophyte algae.</title>
        <authorList>
            <person name="Puginier C."/>
            <person name="Libourel C."/>
            <person name="Otte J."/>
            <person name="Skaloud P."/>
            <person name="Haon M."/>
            <person name="Grisel S."/>
            <person name="Petersen M."/>
            <person name="Berrin J.G."/>
            <person name="Delaux P.M."/>
            <person name="Dal Grande F."/>
            <person name="Keller J."/>
        </authorList>
    </citation>
    <scope>NUCLEOTIDE SEQUENCE [LARGE SCALE GENOMIC DNA]</scope>
    <source>
        <strain evidence="5 6">SAG 216-7</strain>
    </source>
</reference>
<keyword evidence="1" id="KW-0489">Methyltransferase</keyword>
<dbReference type="PROSITE" id="PS50280">
    <property type="entry name" value="SET"/>
    <property type="match status" value="1"/>
</dbReference>
<dbReference type="InterPro" id="IPR046341">
    <property type="entry name" value="SET_dom_sf"/>
</dbReference>
<evidence type="ECO:0000256" key="1">
    <source>
        <dbReference type="ARBA" id="ARBA00022603"/>
    </source>
</evidence>
<dbReference type="InterPro" id="IPR050600">
    <property type="entry name" value="SETD3_SETD6_MTase"/>
</dbReference>
<dbReference type="Gene3D" id="3.90.1410.10">
    <property type="entry name" value="set domain protein methyltransferase, domain 1"/>
    <property type="match status" value="1"/>
</dbReference>
<evidence type="ECO:0000259" key="4">
    <source>
        <dbReference type="PROSITE" id="PS50280"/>
    </source>
</evidence>
<keyword evidence="2" id="KW-0808">Transferase</keyword>
<evidence type="ECO:0000256" key="3">
    <source>
        <dbReference type="ARBA" id="ARBA00022691"/>
    </source>
</evidence>
<organism evidence="5 6">
    <name type="scientific">Coccomyxa subellipsoidea</name>
    <dbReference type="NCBI Taxonomy" id="248742"/>
    <lineage>
        <taxon>Eukaryota</taxon>
        <taxon>Viridiplantae</taxon>
        <taxon>Chlorophyta</taxon>
        <taxon>core chlorophytes</taxon>
        <taxon>Trebouxiophyceae</taxon>
        <taxon>Trebouxiophyceae incertae sedis</taxon>
        <taxon>Coccomyxaceae</taxon>
        <taxon>Coccomyxa</taxon>
    </lineage>
</organism>
<sequence>MLDADFFEWLRKEGAFIASIESGLVAEGFRGVIAKTDIDPGTLLVSVPERLLLSAHSAKKDTAFAQALSATNKQSTNSSQVLAAHLLHEVCKGQDSYWKPYLATLPRQYTCLSYFCPEDIQELQVAYAMDIAHSVAEALKSDHTSVKPLLSALGLPAKFMTLGAWRWATATVASRTMYLPDDDAGALMPFGDLHNHRSPPGVAPDLGILGEAQDPSDTQLDQGSSGSGQFDLKTRKYMLFAQTRYRAGEQVFLSYGAHTNLELLEHYGFVSEDNPYDTAQLPVIMLPEGLQGTVPLTATYLQRNGMPSWELLRDLRIWAASQLGCRQCCYLATEGKPISGPSEAHAFKILKAICQTLLQQLPTTADEDAALLQSQAVAGECKRLAVAWRLSHKRILQNCIDVASQVIETGGQT</sequence>
<dbReference type="InterPro" id="IPR036464">
    <property type="entry name" value="Rubisco_LSMT_subst-bd_sf"/>
</dbReference>
<dbReference type="InterPro" id="IPR001214">
    <property type="entry name" value="SET_dom"/>
</dbReference>
<dbReference type="CDD" id="cd10527">
    <property type="entry name" value="SET_LSMT"/>
    <property type="match status" value="1"/>
</dbReference>